<dbReference type="PANTHER" id="PTHR43265">
    <property type="entry name" value="ESTERASE ESTD"/>
    <property type="match status" value="1"/>
</dbReference>
<sequence>MRQHLIPSLTLWLLGSALAGGQTATVSRPLTLQLGSTPAKAELLLPSTTGKAPLVLLVQGTGPEDMNGSFLTFSGVQEGSLGKLATSLAAQGFAVMRFDKQYAAQTFDPQTAQAAYASYEKLSMQDLLADARTALNTAKKQPGVDASRVFLYGWSEGSVIAAHLALESGAKGLIVQGPVLDSYAATFTNQFERVGLKHLSTYAKDGKIDLKGVMAAMTGRGSDLARMQAQLLLALDSTPDNPKLSIYFDANKDGLLDLKNEVLPALRTGYPQQLAASPKYGAAGGLPVLAELAPKLTMPVLILQGENDGNIDPAYARKLKTLLPDSTSTLKLYPGLGHSLGKAPDITQDNFAPMETAPMNDMAQWMKRLK</sequence>
<dbReference type="Gene3D" id="3.40.50.1820">
    <property type="entry name" value="alpha/beta hydrolase"/>
    <property type="match status" value="2"/>
</dbReference>
<dbReference type="GO" id="GO:0016787">
    <property type="term" value="F:hydrolase activity"/>
    <property type="evidence" value="ECO:0007669"/>
    <property type="project" value="UniProtKB-KW"/>
</dbReference>
<dbReference type="RefSeq" id="WP_380077348.1">
    <property type="nucleotide sequence ID" value="NZ_JBHRZF010000112.1"/>
</dbReference>
<feature type="signal peptide" evidence="1">
    <location>
        <begin position="1"/>
        <end position="19"/>
    </location>
</feature>
<name>A0ABV8A6G9_9DEIO</name>
<dbReference type="Pfam" id="PF12146">
    <property type="entry name" value="Hydrolase_4"/>
    <property type="match status" value="1"/>
</dbReference>
<accession>A0ABV8A6G9</accession>
<dbReference type="InterPro" id="IPR029058">
    <property type="entry name" value="AB_hydrolase_fold"/>
</dbReference>
<keyword evidence="4" id="KW-1185">Reference proteome</keyword>
<keyword evidence="3" id="KW-0378">Hydrolase</keyword>
<proteinExistence type="predicted"/>
<comment type="caution">
    <text evidence="3">The sequence shown here is derived from an EMBL/GenBank/DDBJ whole genome shotgun (WGS) entry which is preliminary data.</text>
</comment>
<evidence type="ECO:0000256" key="1">
    <source>
        <dbReference type="SAM" id="SignalP"/>
    </source>
</evidence>
<feature type="domain" description="Serine aminopeptidase S33" evidence="2">
    <location>
        <begin position="79"/>
        <end position="210"/>
    </location>
</feature>
<reference evidence="4" key="1">
    <citation type="journal article" date="2019" name="Int. J. Syst. Evol. Microbiol.">
        <title>The Global Catalogue of Microorganisms (GCM) 10K type strain sequencing project: providing services to taxonomists for standard genome sequencing and annotation.</title>
        <authorList>
            <consortium name="The Broad Institute Genomics Platform"/>
            <consortium name="The Broad Institute Genome Sequencing Center for Infectious Disease"/>
            <person name="Wu L."/>
            <person name="Ma J."/>
        </authorList>
    </citation>
    <scope>NUCLEOTIDE SEQUENCE [LARGE SCALE GENOMIC DNA]</scope>
    <source>
        <strain evidence="4">CCTCC AB 2013263</strain>
    </source>
</reference>
<dbReference type="InterPro" id="IPR053145">
    <property type="entry name" value="AB_hydrolase_Est10"/>
</dbReference>
<dbReference type="EC" id="3.4.-.-" evidence="3"/>
<gene>
    <name evidence="3" type="ORF">ACFOPQ_09210</name>
</gene>
<dbReference type="PANTHER" id="PTHR43265:SF1">
    <property type="entry name" value="ESTERASE ESTD"/>
    <property type="match status" value="1"/>
</dbReference>
<protein>
    <submittedName>
        <fullName evidence="3">Alpha/beta hydrolase family protein</fullName>
        <ecNumber evidence="3">3.4.-.-</ecNumber>
    </submittedName>
</protein>
<dbReference type="SUPFAM" id="SSF53474">
    <property type="entry name" value="alpha/beta-Hydrolases"/>
    <property type="match status" value="1"/>
</dbReference>
<evidence type="ECO:0000313" key="4">
    <source>
        <dbReference type="Proteomes" id="UP001595748"/>
    </source>
</evidence>
<feature type="chain" id="PRO_5046988713" evidence="1">
    <location>
        <begin position="20"/>
        <end position="370"/>
    </location>
</feature>
<evidence type="ECO:0000313" key="3">
    <source>
        <dbReference type="EMBL" id="MFC3860939.1"/>
    </source>
</evidence>
<dbReference type="InterPro" id="IPR022742">
    <property type="entry name" value="Hydrolase_4"/>
</dbReference>
<dbReference type="Proteomes" id="UP001595748">
    <property type="component" value="Unassembled WGS sequence"/>
</dbReference>
<evidence type="ECO:0000259" key="2">
    <source>
        <dbReference type="Pfam" id="PF12146"/>
    </source>
</evidence>
<organism evidence="3 4">
    <name type="scientific">Deinococcus antarcticus</name>
    <dbReference type="NCBI Taxonomy" id="1298767"/>
    <lineage>
        <taxon>Bacteria</taxon>
        <taxon>Thermotogati</taxon>
        <taxon>Deinococcota</taxon>
        <taxon>Deinococci</taxon>
        <taxon>Deinococcales</taxon>
        <taxon>Deinococcaceae</taxon>
        <taxon>Deinococcus</taxon>
    </lineage>
</organism>
<keyword evidence="1" id="KW-0732">Signal</keyword>
<dbReference type="EMBL" id="JBHRZF010000112">
    <property type="protein sequence ID" value="MFC3860939.1"/>
    <property type="molecule type" value="Genomic_DNA"/>
</dbReference>